<evidence type="ECO:0000313" key="8">
    <source>
        <dbReference type="Proteomes" id="UP001165136"/>
    </source>
</evidence>
<evidence type="ECO:0000256" key="2">
    <source>
        <dbReference type="ARBA" id="ARBA00022692"/>
    </source>
</evidence>
<evidence type="ECO:0000256" key="6">
    <source>
        <dbReference type="SAM" id="Phobius"/>
    </source>
</evidence>
<keyword evidence="2 6" id="KW-0812">Transmembrane</keyword>
<keyword evidence="3 6" id="KW-1133">Transmembrane helix</keyword>
<evidence type="ECO:0000256" key="3">
    <source>
        <dbReference type="ARBA" id="ARBA00022989"/>
    </source>
</evidence>
<feature type="region of interest" description="Disordered" evidence="5">
    <location>
        <begin position="74"/>
        <end position="115"/>
    </location>
</feature>
<keyword evidence="8" id="KW-1185">Reference proteome</keyword>
<evidence type="ECO:0000256" key="5">
    <source>
        <dbReference type="SAM" id="MobiDB-lite"/>
    </source>
</evidence>
<feature type="transmembrane region" description="Helical" evidence="6">
    <location>
        <begin position="48"/>
        <end position="67"/>
    </location>
</feature>
<comment type="subcellular location">
    <subcellularLocation>
        <location evidence="1">Membrane</location>
        <topology evidence="1">Multi-pass membrane protein</topology>
    </subcellularLocation>
</comment>
<evidence type="ECO:0008006" key="9">
    <source>
        <dbReference type="Google" id="ProtNLM"/>
    </source>
</evidence>
<evidence type="ECO:0000256" key="4">
    <source>
        <dbReference type="ARBA" id="ARBA00023136"/>
    </source>
</evidence>
<dbReference type="PANTHER" id="PTHR23501">
    <property type="entry name" value="MAJOR FACILITATOR SUPERFAMILY"/>
    <property type="match status" value="1"/>
</dbReference>
<dbReference type="Proteomes" id="UP001165136">
    <property type="component" value="Unassembled WGS sequence"/>
</dbReference>
<dbReference type="GO" id="GO:0005886">
    <property type="term" value="C:plasma membrane"/>
    <property type="evidence" value="ECO:0007669"/>
    <property type="project" value="TreeGrafter"/>
</dbReference>
<name>A0A9W6R843_9PSEU</name>
<reference evidence="7" key="1">
    <citation type="submission" date="2023-03" db="EMBL/GenBank/DDBJ databases">
        <title>Amycolatopsis taiwanensis NBRC 103393.</title>
        <authorList>
            <person name="Ichikawa N."/>
            <person name="Sato H."/>
            <person name="Tonouchi N."/>
        </authorList>
    </citation>
    <scope>NUCLEOTIDE SEQUENCE</scope>
    <source>
        <strain evidence="7">NBRC 103393</strain>
    </source>
</reference>
<dbReference type="EMBL" id="BSTI01000024">
    <property type="protein sequence ID" value="GLY70588.1"/>
    <property type="molecule type" value="Genomic_DNA"/>
</dbReference>
<evidence type="ECO:0000313" key="7">
    <source>
        <dbReference type="EMBL" id="GLY70588.1"/>
    </source>
</evidence>
<dbReference type="RefSeq" id="WP_285489745.1">
    <property type="nucleotide sequence ID" value="NZ_BSTI01000024.1"/>
</dbReference>
<gene>
    <name evidence="7" type="ORF">Atai01_72070</name>
</gene>
<protein>
    <recommendedName>
        <fullName evidence="9">MFS transporter</fullName>
    </recommendedName>
</protein>
<dbReference type="InterPro" id="IPR036259">
    <property type="entry name" value="MFS_trans_sf"/>
</dbReference>
<dbReference type="PANTHER" id="PTHR23501:SF197">
    <property type="entry name" value="COMD"/>
    <property type="match status" value="1"/>
</dbReference>
<accession>A0A9W6R843</accession>
<sequence length="115" mass="12303">MFTPLFRQIVVGAKATSTGLLLLPMTVGITASTMVAGRLIAKTGTYKHFPVLGLVITTVVAFLLSRITESTPQPRRALAKGAATSTKGARSEKYDKIRISNERGTRKSVPENVAT</sequence>
<dbReference type="GO" id="GO:0022857">
    <property type="term" value="F:transmembrane transporter activity"/>
    <property type="evidence" value="ECO:0007669"/>
    <property type="project" value="TreeGrafter"/>
</dbReference>
<proteinExistence type="predicted"/>
<keyword evidence="4 6" id="KW-0472">Membrane</keyword>
<evidence type="ECO:0000256" key="1">
    <source>
        <dbReference type="ARBA" id="ARBA00004141"/>
    </source>
</evidence>
<organism evidence="7 8">
    <name type="scientific">Amycolatopsis taiwanensis</name>
    <dbReference type="NCBI Taxonomy" id="342230"/>
    <lineage>
        <taxon>Bacteria</taxon>
        <taxon>Bacillati</taxon>
        <taxon>Actinomycetota</taxon>
        <taxon>Actinomycetes</taxon>
        <taxon>Pseudonocardiales</taxon>
        <taxon>Pseudonocardiaceae</taxon>
        <taxon>Amycolatopsis</taxon>
    </lineage>
</organism>
<dbReference type="AlphaFoldDB" id="A0A9W6R843"/>
<feature type="compositionally biased region" description="Basic and acidic residues" evidence="5">
    <location>
        <begin position="89"/>
        <end position="109"/>
    </location>
</feature>
<feature type="transmembrane region" description="Helical" evidence="6">
    <location>
        <begin position="20"/>
        <end position="41"/>
    </location>
</feature>
<dbReference type="SUPFAM" id="SSF103473">
    <property type="entry name" value="MFS general substrate transporter"/>
    <property type="match status" value="1"/>
</dbReference>
<comment type="caution">
    <text evidence="7">The sequence shown here is derived from an EMBL/GenBank/DDBJ whole genome shotgun (WGS) entry which is preliminary data.</text>
</comment>